<dbReference type="EMBL" id="LAZR01001063">
    <property type="protein sequence ID" value="KKN51438.1"/>
    <property type="molecule type" value="Genomic_DNA"/>
</dbReference>
<reference evidence="1" key="1">
    <citation type="journal article" date="2015" name="Nature">
        <title>Complex archaea that bridge the gap between prokaryotes and eukaryotes.</title>
        <authorList>
            <person name="Spang A."/>
            <person name="Saw J.H."/>
            <person name="Jorgensen S.L."/>
            <person name="Zaremba-Niedzwiedzka K."/>
            <person name="Martijn J."/>
            <person name="Lind A.E."/>
            <person name="van Eijk R."/>
            <person name="Schleper C."/>
            <person name="Guy L."/>
            <person name="Ettema T.J."/>
        </authorList>
    </citation>
    <scope>NUCLEOTIDE SEQUENCE</scope>
</reference>
<comment type="caution">
    <text evidence="1">The sequence shown here is derived from an EMBL/GenBank/DDBJ whole genome shotgun (WGS) entry which is preliminary data.</text>
</comment>
<protein>
    <submittedName>
        <fullName evidence="1">Uncharacterized protein</fullName>
    </submittedName>
</protein>
<dbReference type="AlphaFoldDB" id="A0A0F9UCV7"/>
<sequence length="82" mass="9508">MVKTNKVLKLLFICASLILLIVLLLSPKTHCQVCSLKYDGDTYDGYEAFELFEDACLSYSKPWDPEPTFNFTNITFTEQYLR</sequence>
<gene>
    <name evidence="1" type="ORF">LCGC14_0622540</name>
</gene>
<accession>A0A0F9UCV7</accession>
<name>A0A0F9UCV7_9ZZZZ</name>
<evidence type="ECO:0000313" key="1">
    <source>
        <dbReference type="EMBL" id="KKN51438.1"/>
    </source>
</evidence>
<proteinExistence type="predicted"/>
<organism evidence="1">
    <name type="scientific">marine sediment metagenome</name>
    <dbReference type="NCBI Taxonomy" id="412755"/>
    <lineage>
        <taxon>unclassified sequences</taxon>
        <taxon>metagenomes</taxon>
        <taxon>ecological metagenomes</taxon>
    </lineage>
</organism>